<dbReference type="Proteomes" id="UP000320421">
    <property type="component" value="Chromosome"/>
</dbReference>
<dbReference type="CDD" id="cd00207">
    <property type="entry name" value="fer2"/>
    <property type="match status" value="1"/>
</dbReference>
<dbReference type="OrthoDB" id="9810588at2"/>
<dbReference type="GO" id="GO:0051536">
    <property type="term" value="F:iron-sulfur cluster binding"/>
    <property type="evidence" value="ECO:0007669"/>
    <property type="project" value="InterPro"/>
</dbReference>
<evidence type="ECO:0000313" key="2">
    <source>
        <dbReference type="EMBL" id="QDT22174.1"/>
    </source>
</evidence>
<dbReference type="InterPro" id="IPR001041">
    <property type="entry name" value="2Fe-2S_ferredoxin-type"/>
</dbReference>
<reference evidence="2 3" key="1">
    <citation type="submission" date="2019-02" db="EMBL/GenBank/DDBJ databases">
        <title>Deep-cultivation of Planctomycetes and their phenomic and genomic characterization uncovers novel biology.</title>
        <authorList>
            <person name="Wiegand S."/>
            <person name="Jogler M."/>
            <person name="Boedeker C."/>
            <person name="Pinto D."/>
            <person name="Vollmers J."/>
            <person name="Rivas-Marin E."/>
            <person name="Kohn T."/>
            <person name="Peeters S.H."/>
            <person name="Heuer A."/>
            <person name="Rast P."/>
            <person name="Oberbeckmann S."/>
            <person name="Bunk B."/>
            <person name="Jeske O."/>
            <person name="Meyerdierks A."/>
            <person name="Storesund J.E."/>
            <person name="Kallscheuer N."/>
            <person name="Luecker S."/>
            <person name="Lage O.M."/>
            <person name="Pohl T."/>
            <person name="Merkel B.J."/>
            <person name="Hornburger P."/>
            <person name="Mueller R.-W."/>
            <person name="Bruemmer F."/>
            <person name="Labrenz M."/>
            <person name="Spormann A.M."/>
            <person name="Op den Camp H."/>
            <person name="Overmann J."/>
            <person name="Amann R."/>
            <person name="Jetten M.S.M."/>
            <person name="Mascher T."/>
            <person name="Medema M.H."/>
            <person name="Devos D.P."/>
            <person name="Kaster A.-K."/>
            <person name="Ovreas L."/>
            <person name="Rohde M."/>
            <person name="Galperin M.Y."/>
            <person name="Jogler C."/>
        </authorList>
    </citation>
    <scope>NUCLEOTIDE SEQUENCE [LARGE SCALE GENOMIC DNA]</scope>
    <source>
        <strain evidence="2 3">HG66A1</strain>
    </source>
</reference>
<dbReference type="Gene3D" id="3.10.20.30">
    <property type="match status" value="1"/>
</dbReference>
<evidence type="ECO:0000313" key="3">
    <source>
        <dbReference type="Proteomes" id="UP000320421"/>
    </source>
</evidence>
<feature type="region of interest" description="Disordered" evidence="1">
    <location>
        <begin position="94"/>
        <end position="119"/>
    </location>
</feature>
<name>A0A517PS22_9PLAN</name>
<evidence type="ECO:0000256" key="1">
    <source>
        <dbReference type="SAM" id="MobiDB-lite"/>
    </source>
</evidence>
<dbReference type="AlphaFoldDB" id="A0A517PS22"/>
<organism evidence="2 3">
    <name type="scientific">Gimesia chilikensis</name>
    <dbReference type="NCBI Taxonomy" id="2605989"/>
    <lineage>
        <taxon>Bacteria</taxon>
        <taxon>Pseudomonadati</taxon>
        <taxon>Planctomycetota</taxon>
        <taxon>Planctomycetia</taxon>
        <taxon>Planctomycetales</taxon>
        <taxon>Planctomycetaceae</taxon>
        <taxon>Gimesia</taxon>
    </lineage>
</organism>
<protein>
    <submittedName>
        <fullName evidence="2">Na(+)-translocating NADH-quinone reductase subunit F</fullName>
    </submittedName>
</protein>
<gene>
    <name evidence="2" type="ORF">HG66A1_39810</name>
</gene>
<dbReference type="InterPro" id="IPR012675">
    <property type="entry name" value="Beta-grasp_dom_sf"/>
</dbReference>
<proteinExistence type="predicted"/>
<dbReference type="EMBL" id="CP036266">
    <property type="protein sequence ID" value="QDT22174.1"/>
    <property type="molecule type" value="Genomic_DNA"/>
</dbReference>
<accession>A0A517PS22</accession>
<sequence>MPKLTVENVGEFDVEPGKRLVLALTDDAQIDQLHACGGAGRCTTCRVEFIEGEPDKMTVAEKNTLEAREVTGCRLSCQILCDHDMTVRAISRLEGSGRADAGNRPNDEIEPQPVEWVEK</sequence>
<keyword evidence="3" id="KW-1185">Reference proteome</keyword>
<dbReference type="InterPro" id="IPR036010">
    <property type="entry name" value="2Fe-2S_ferredoxin-like_sf"/>
</dbReference>
<dbReference type="SUPFAM" id="SSF54292">
    <property type="entry name" value="2Fe-2S ferredoxin-like"/>
    <property type="match status" value="1"/>
</dbReference>
<dbReference type="Pfam" id="PF00111">
    <property type="entry name" value="Fer2"/>
    <property type="match status" value="1"/>
</dbReference>
<accession>A0A5A8BLQ5</accession>
<dbReference type="PROSITE" id="PS51085">
    <property type="entry name" value="2FE2S_FER_2"/>
    <property type="match status" value="1"/>
</dbReference>
<dbReference type="RefSeq" id="WP_145187622.1">
    <property type="nucleotide sequence ID" value="NZ_CP036266.1"/>
</dbReference>